<dbReference type="Proteomes" id="UP000287872">
    <property type="component" value="Unassembled WGS sequence"/>
</dbReference>
<dbReference type="InterPro" id="IPR000182">
    <property type="entry name" value="GNAT_dom"/>
</dbReference>
<dbReference type="RefSeq" id="WP_125006428.1">
    <property type="nucleotide sequence ID" value="NZ_BHYK01000062.1"/>
</dbReference>
<gene>
    <name evidence="2" type="ORF">Ctaglu_47660</name>
</gene>
<evidence type="ECO:0000313" key="3">
    <source>
        <dbReference type="Proteomes" id="UP000287872"/>
    </source>
</evidence>
<evidence type="ECO:0000259" key="1">
    <source>
        <dbReference type="Pfam" id="PF13302"/>
    </source>
</evidence>
<dbReference type="AlphaFoldDB" id="A0A401UUB9"/>
<sequence length="168" mass="19148">MKLNLKKLSTDDGRMIYDMLQEIESNDNGFHNAVKGMSYEECKIWLRKNADMSEGIGLKEWMVPQTSYWMFIGEMPVGYGRIRHFLNDNLEANSGHIGYAIPSSHRGKGYGNELLALLLKECDKLKISTVQIGANKNNERSNKVIVNNAGILVKETCTKNIYLIYRLL</sequence>
<dbReference type="OrthoDB" id="9810615at2"/>
<dbReference type="CDD" id="cd04301">
    <property type="entry name" value="NAT_SF"/>
    <property type="match status" value="1"/>
</dbReference>
<dbReference type="InterPro" id="IPR016181">
    <property type="entry name" value="Acyl_CoA_acyltransferase"/>
</dbReference>
<dbReference type="PANTHER" id="PTHR39173:SF1">
    <property type="entry name" value="ACETYLTRANSFERASE"/>
    <property type="match status" value="1"/>
</dbReference>
<name>A0A401UUB9_9CLOT</name>
<protein>
    <recommendedName>
        <fullName evidence="1">N-acetyltransferase domain-containing protein</fullName>
    </recommendedName>
</protein>
<organism evidence="2 3">
    <name type="scientific">Clostridium tagluense</name>
    <dbReference type="NCBI Taxonomy" id="360422"/>
    <lineage>
        <taxon>Bacteria</taxon>
        <taxon>Bacillati</taxon>
        <taxon>Bacillota</taxon>
        <taxon>Clostridia</taxon>
        <taxon>Eubacteriales</taxon>
        <taxon>Clostridiaceae</taxon>
        <taxon>Clostridium</taxon>
    </lineage>
</organism>
<dbReference type="Pfam" id="PF13302">
    <property type="entry name" value="Acetyltransf_3"/>
    <property type="match status" value="1"/>
</dbReference>
<comment type="caution">
    <text evidence="2">The sequence shown here is derived from an EMBL/GenBank/DDBJ whole genome shotgun (WGS) entry which is preliminary data.</text>
</comment>
<dbReference type="Gene3D" id="3.40.630.30">
    <property type="match status" value="1"/>
</dbReference>
<feature type="domain" description="N-acetyltransferase" evidence="1">
    <location>
        <begin position="3"/>
        <end position="145"/>
    </location>
</feature>
<dbReference type="EMBL" id="BHYK01000062">
    <property type="protein sequence ID" value="GCD13143.1"/>
    <property type="molecule type" value="Genomic_DNA"/>
</dbReference>
<dbReference type="PANTHER" id="PTHR39173">
    <property type="entry name" value="ACETYLTRANSFERASE"/>
    <property type="match status" value="1"/>
</dbReference>
<proteinExistence type="predicted"/>
<dbReference type="GO" id="GO:0016747">
    <property type="term" value="F:acyltransferase activity, transferring groups other than amino-acyl groups"/>
    <property type="evidence" value="ECO:0007669"/>
    <property type="project" value="InterPro"/>
</dbReference>
<dbReference type="SUPFAM" id="SSF55729">
    <property type="entry name" value="Acyl-CoA N-acyltransferases (Nat)"/>
    <property type="match status" value="1"/>
</dbReference>
<evidence type="ECO:0000313" key="2">
    <source>
        <dbReference type="EMBL" id="GCD13143.1"/>
    </source>
</evidence>
<keyword evidence="3" id="KW-1185">Reference proteome</keyword>
<reference evidence="2 3" key="1">
    <citation type="submission" date="2018-11" db="EMBL/GenBank/DDBJ databases">
        <title>Genome sequencing and assembly of Clostridium tagluense strain A121.</title>
        <authorList>
            <person name="Murakami T."/>
            <person name="Segawa T."/>
            <person name="Shcherbakova V.A."/>
            <person name="Mori H."/>
            <person name="Yoshimura Y."/>
        </authorList>
    </citation>
    <scope>NUCLEOTIDE SEQUENCE [LARGE SCALE GENOMIC DNA]</scope>
    <source>
        <strain evidence="2 3">A121</strain>
    </source>
</reference>
<accession>A0A401UUB9</accession>